<dbReference type="GeneID" id="1477651"/>
<proteinExistence type="predicted"/>
<sequence length="192" mass="20991">MNARIYAAASVLCLALLAASVQWDVLADLPEAWRELNAATELAHKALEEKKKGDELMEEVSATVNAARSAGPLALSVNAPRILEDLHGAYVHYARAVDAIDAAVDHLDRTLDMIGATADPEIKESLKLMHEGVSHYRMALKEFKLGVQAADEGDVGEAFRHVNAAYRMMREGMKLFSRGKAELESKTLLFMG</sequence>
<comment type="caution">
    <text evidence="1">The sequence shown here is derived from an EMBL/GenBank/DDBJ whole genome shotgun (WGS) entry which is preliminary data.</text>
</comment>
<accession>A0A832TGV5</accession>
<reference evidence="1" key="1">
    <citation type="journal article" date="2020" name="bioRxiv">
        <title>A rank-normalized archaeal taxonomy based on genome phylogeny resolves widespread incomplete and uneven classifications.</title>
        <authorList>
            <person name="Rinke C."/>
            <person name="Chuvochina M."/>
            <person name="Mussig A.J."/>
            <person name="Chaumeil P.-A."/>
            <person name="Waite D.W."/>
            <person name="Whitman W.B."/>
            <person name="Parks D.H."/>
            <person name="Hugenholtz P."/>
        </authorList>
    </citation>
    <scope>NUCLEOTIDE SEQUENCE</scope>
    <source>
        <strain evidence="1">UBA8853</strain>
    </source>
</reference>
<dbReference type="Proteomes" id="UP000619545">
    <property type="component" value="Unassembled WGS sequence"/>
</dbReference>
<dbReference type="RefSeq" id="WP_011018718.1">
    <property type="nucleotide sequence ID" value="NZ_DUJS01000004.1"/>
</dbReference>
<dbReference type="EMBL" id="DUJS01000004">
    <property type="protein sequence ID" value="HII70499.1"/>
    <property type="molecule type" value="Genomic_DNA"/>
</dbReference>
<evidence type="ECO:0000313" key="1">
    <source>
        <dbReference type="EMBL" id="HII70499.1"/>
    </source>
</evidence>
<evidence type="ECO:0000313" key="2">
    <source>
        <dbReference type="Proteomes" id="UP000619545"/>
    </source>
</evidence>
<dbReference type="AlphaFoldDB" id="A0A832TGV5"/>
<protein>
    <submittedName>
        <fullName evidence="1">Uncharacterized protein</fullName>
    </submittedName>
</protein>
<organism evidence="1 2">
    <name type="scientific">Methanopyrus kandleri</name>
    <dbReference type="NCBI Taxonomy" id="2320"/>
    <lineage>
        <taxon>Archaea</taxon>
        <taxon>Methanobacteriati</taxon>
        <taxon>Methanobacteriota</taxon>
        <taxon>Methanomada group</taxon>
        <taxon>Methanopyri</taxon>
        <taxon>Methanopyrales</taxon>
        <taxon>Methanopyraceae</taxon>
        <taxon>Methanopyrus</taxon>
    </lineage>
</organism>
<name>A0A832TGV5_9EURY</name>
<gene>
    <name evidence="1" type="ORF">HA336_04620</name>
</gene>